<protein>
    <submittedName>
        <fullName evidence="2">Uncharacterized protein</fullName>
    </submittedName>
</protein>
<sequence length="58" mass="6241">MRLGRKLADGFAADPDAEQVRHAPEPDMASDRTDGRTAGADHTELAQPAFPAERPARV</sequence>
<feature type="compositionally biased region" description="Basic and acidic residues" evidence="1">
    <location>
        <begin position="18"/>
        <end position="44"/>
    </location>
</feature>
<reference evidence="3" key="1">
    <citation type="journal article" date="2019" name="Int. J. Syst. Evol. Microbiol.">
        <title>The Global Catalogue of Microorganisms (GCM) 10K type strain sequencing project: providing services to taxonomists for standard genome sequencing and annotation.</title>
        <authorList>
            <consortium name="The Broad Institute Genomics Platform"/>
            <consortium name="The Broad Institute Genome Sequencing Center for Infectious Disease"/>
            <person name="Wu L."/>
            <person name="Ma J."/>
        </authorList>
    </citation>
    <scope>NUCLEOTIDE SEQUENCE [LARGE SCALE GENOMIC DNA]</scope>
    <source>
        <strain evidence="3">CCM 8391</strain>
    </source>
</reference>
<evidence type="ECO:0000256" key="1">
    <source>
        <dbReference type="SAM" id="MobiDB-lite"/>
    </source>
</evidence>
<proteinExistence type="predicted"/>
<name>A0ABW1J259_9PSEU</name>
<comment type="caution">
    <text evidence="2">The sequence shown here is derived from an EMBL/GenBank/DDBJ whole genome shotgun (WGS) entry which is preliminary data.</text>
</comment>
<keyword evidence="3" id="KW-1185">Reference proteome</keyword>
<feature type="region of interest" description="Disordered" evidence="1">
    <location>
        <begin position="1"/>
        <end position="58"/>
    </location>
</feature>
<gene>
    <name evidence="2" type="ORF">ACFQE5_11990</name>
</gene>
<accession>A0ABW1J259</accession>
<evidence type="ECO:0000313" key="2">
    <source>
        <dbReference type="EMBL" id="MFC5994931.1"/>
    </source>
</evidence>
<dbReference type="EMBL" id="JBHSQW010000025">
    <property type="protein sequence ID" value="MFC5994931.1"/>
    <property type="molecule type" value="Genomic_DNA"/>
</dbReference>
<dbReference type="Proteomes" id="UP001596302">
    <property type="component" value="Unassembled WGS sequence"/>
</dbReference>
<evidence type="ECO:0000313" key="3">
    <source>
        <dbReference type="Proteomes" id="UP001596302"/>
    </source>
</evidence>
<dbReference type="RefSeq" id="WP_379584944.1">
    <property type="nucleotide sequence ID" value="NZ_JBHSQW010000025.1"/>
</dbReference>
<organism evidence="2 3">
    <name type="scientific">Pseudonocardia hispaniensis</name>
    <dbReference type="NCBI Taxonomy" id="904933"/>
    <lineage>
        <taxon>Bacteria</taxon>
        <taxon>Bacillati</taxon>
        <taxon>Actinomycetota</taxon>
        <taxon>Actinomycetes</taxon>
        <taxon>Pseudonocardiales</taxon>
        <taxon>Pseudonocardiaceae</taxon>
        <taxon>Pseudonocardia</taxon>
    </lineage>
</organism>